<keyword evidence="2" id="KW-1185">Reference proteome</keyword>
<comment type="caution">
    <text evidence="1">The sequence shown here is derived from an EMBL/GenBank/DDBJ whole genome shotgun (WGS) entry which is preliminary data.</text>
</comment>
<dbReference type="EMBL" id="QJKJ01000168">
    <property type="protein sequence ID" value="RDY13944.1"/>
    <property type="molecule type" value="Genomic_DNA"/>
</dbReference>
<feature type="non-terminal residue" evidence="1">
    <location>
        <position position="1"/>
    </location>
</feature>
<name>A0A371IG53_MUCPR</name>
<sequence length="193" mass="21132">MEEDHGNRDCPHIDKTHSPLLLSSPQVLKLVFLHFILPMTLTSLQAEKVVVIITVEFCRSPTNLAATIGGPGREHLGQTKTQPNQELVPVVLHVSHPFKSHLGSSSAPHHFLETQARTEKPKVTGGDRLEYQRTPENLILCTLATQGEPSPSVTAIVVNGGTTEARALCLYSVSTDQFYSKVEINIPLLDAIK</sequence>
<evidence type="ECO:0000313" key="2">
    <source>
        <dbReference type="Proteomes" id="UP000257109"/>
    </source>
</evidence>
<proteinExistence type="predicted"/>
<evidence type="ECO:0000313" key="1">
    <source>
        <dbReference type="EMBL" id="RDY13944.1"/>
    </source>
</evidence>
<accession>A0A371IG53</accession>
<organism evidence="1 2">
    <name type="scientific">Mucuna pruriens</name>
    <name type="common">Velvet bean</name>
    <name type="synonym">Dolichos pruriens</name>
    <dbReference type="NCBI Taxonomy" id="157652"/>
    <lineage>
        <taxon>Eukaryota</taxon>
        <taxon>Viridiplantae</taxon>
        <taxon>Streptophyta</taxon>
        <taxon>Embryophyta</taxon>
        <taxon>Tracheophyta</taxon>
        <taxon>Spermatophyta</taxon>
        <taxon>Magnoliopsida</taxon>
        <taxon>eudicotyledons</taxon>
        <taxon>Gunneridae</taxon>
        <taxon>Pentapetalae</taxon>
        <taxon>rosids</taxon>
        <taxon>fabids</taxon>
        <taxon>Fabales</taxon>
        <taxon>Fabaceae</taxon>
        <taxon>Papilionoideae</taxon>
        <taxon>50 kb inversion clade</taxon>
        <taxon>NPAAA clade</taxon>
        <taxon>indigoferoid/millettioid clade</taxon>
        <taxon>Phaseoleae</taxon>
        <taxon>Mucuna</taxon>
    </lineage>
</organism>
<protein>
    <submittedName>
        <fullName evidence="1">Uncharacterized protein</fullName>
    </submittedName>
</protein>
<dbReference type="Proteomes" id="UP000257109">
    <property type="component" value="Unassembled WGS sequence"/>
</dbReference>
<reference evidence="1" key="1">
    <citation type="submission" date="2018-05" db="EMBL/GenBank/DDBJ databases">
        <title>Draft genome of Mucuna pruriens seed.</title>
        <authorList>
            <person name="Nnadi N.E."/>
            <person name="Vos R."/>
            <person name="Hasami M.H."/>
            <person name="Devisetty U.K."/>
            <person name="Aguiy J.C."/>
        </authorList>
    </citation>
    <scope>NUCLEOTIDE SEQUENCE [LARGE SCALE GENOMIC DNA]</scope>
    <source>
        <strain evidence="1">JCA_2017</strain>
    </source>
</reference>
<gene>
    <name evidence="1" type="ORF">CR513_01066</name>
</gene>
<dbReference type="AlphaFoldDB" id="A0A371IG53"/>